<comment type="catalytic activity">
    <reaction evidence="7">
        <text>a peptidoglycan chain = a peptidoglycan chain with N-acetyl-1,6-anhydromuramyl-[peptide] at the reducing end + a peptidoglycan chain with N-acetylglucosamine at the non-reducing end.</text>
        <dbReference type="EC" id="4.2.2.29"/>
    </reaction>
</comment>
<keyword evidence="2 7" id="KW-0812">Transmembrane</keyword>
<dbReference type="HAMAP" id="MF_02065">
    <property type="entry name" value="MltG"/>
    <property type="match status" value="1"/>
</dbReference>
<comment type="similarity">
    <text evidence="7">Belongs to the transglycosylase MltG family.</text>
</comment>
<dbReference type="GO" id="GO:0009252">
    <property type="term" value="P:peptidoglycan biosynthetic process"/>
    <property type="evidence" value="ECO:0007669"/>
    <property type="project" value="UniProtKB-UniRule"/>
</dbReference>
<evidence type="ECO:0000313" key="8">
    <source>
        <dbReference type="EMBL" id="GBF51426.1"/>
    </source>
</evidence>
<reference evidence="8 9" key="1">
    <citation type="submission" date="2018-02" db="EMBL/GenBank/DDBJ databases">
        <title>Novel Leptospira species isolated from soil and water in Japan.</title>
        <authorList>
            <person name="Nakao R."/>
            <person name="Masuzawa T."/>
        </authorList>
    </citation>
    <scope>NUCLEOTIDE SEQUENCE [LARGE SCALE GENOMIC DNA]</scope>
    <source>
        <strain evidence="8 9">YH101</strain>
    </source>
</reference>
<keyword evidence="4 7" id="KW-0472">Membrane</keyword>
<evidence type="ECO:0000256" key="1">
    <source>
        <dbReference type="ARBA" id="ARBA00022475"/>
    </source>
</evidence>
<dbReference type="Pfam" id="PF02618">
    <property type="entry name" value="YceG"/>
    <property type="match status" value="1"/>
</dbReference>
<keyword evidence="5 7" id="KW-0456">Lyase</keyword>
<keyword evidence="3 7" id="KW-1133">Transmembrane helix</keyword>
<dbReference type="Gene3D" id="3.30.1490.480">
    <property type="entry name" value="Endolytic murein transglycosylase"/>
    <property type="match status" value="2"/>
</dbReference>
<evidence type="ECO:0000256" key="4">
    <source>
        <dbReference type="ARBA" id="ARBA00023136"/>
    </source>
</evidence>
<gene>
    <name evidence="7" type="primary">mltG</name>
    <name evidence="8" type="ORF">LPTSP4_29620</name>
</gene>
<organism evidence="8 9">
    <name type="scientific">Leptospira ryugenii</name>
    <dbReference type="NCBI Taxonomy" id="1917863"/>
    <lineage>
        <taxon>Bacteria</taxon>
        <taxon>Pseudomonadati</taxon>
        <taxon>Spirochaetota</taxon>
        <taxon>Spirochaetia</taxon>
        <taxon>Leptospirales</taxon>
        <taxon>Leptospiraceae</taxon>
        <taxon>Leptospira</taxon>
    </lineage>
</organism>
<protein>
    <recommendedName>
        <fullName evidence="7">Endolytic murein transglycosylase</fullName>
        <ecNumber evidence="7">4.2.2.29</ecNumber>
    </recommendedName>
    <alternativeName>
        <fullName evidence="7">Peptidoglycan lytic transglycosylase</fullName>
    </alternativeName>
    <alternativeName>
        <fullName evidence="7">Peptidoglycan polymerization terminase</fullName>
    </alternativeName>
</protein>
<dbReference type="OrthoDB" id="9814591at2"/>
<comment type="caution">
    <text evidence="8">The sequence shown here is derived from an EMBL/GenBank/DDBJ whole genome shotgun (WGS) entry which is preliminary data.</text>
</comment>
<dbReference type="AlphaFoldDB" id="A0A2P2E3L6"/>
<keyword evidence="1 7" id="KW-1003">Cell membrane</keyword>
<dbReference type="CDD" id="cd08010">
    <property type="entry name" value="MltG_like"/>
    <property type="match status" value="1"/>
</dbReference>
<accession>A0A2P2E3L6</accession>
<dbReference type="NCBIfam" id="TIGR00247">
    <property type="entry name" value="endolytic transglycosylase MltG"/>
    <property type="match status" value="1"/>
</dbReference>
<name>A0A2P2E3L6_9LEPT</name>
<dbReference type="GO" id="GO:0071555">
    <property type="term" value="P:cell wall organization"/>
    <property type="evidence" value="ECO:0007669"/>
    <property type="project" value="UniProtKB-KW"/>
</dbReference>
<dbReference type="PANTHER" id="PTHR30518:SF2">
    <property type="entry name" value="ENDOLYTIC MUREIN TRANSGLYCOSYLASE"/>
    <property type="match status" value="1"/>
</dbReference>
<dbReference type="Gene3D" id="3.30.160.60">
    <property type="entry name" value="Classic Zinc Finger"/>
    <property type="match status" value="1"/>
</dbReference>
<dbReference type="Proteomes" id="UP000245133">
    <property type="component" value="Unassembled WGS sequence"/>
</dbReference>
<evidence type="ECO:0000256" key="6">
    <source>
        <dbReference type="ARBA" id="ARBA00023316"/>
    </source>
</evidence>
<evidence type="ECO:0000256" key="5">
    <source>
        <dbReference type="ARBA" id="ARBA00023239"/>
    </source>
</evidence>
<sequence>MLKINFKKLAFIAMLSILFLSSLAITAFYIIDERKGGAVGDGQNTYELIIEPGQPSSAIVKDLQTAGMIKSTVYFNYLIKFTRAGNKIKQGVYEINDGMSSRKILDLIVSGKVKLVTFTVPEGYNNRQIADLLITKKLVKSRDEFLAAASLKALLDKYKIPSNTTEGYLFPETYSVPLNYPADRIVDMMIKRFLKKLETIPEAKGISPADLHAKVVLASIVEREAVRKEERPMMAGVFLTRIEKNINLESCATIQYLFDKPKKRLFETDLKIISPYNTYMNSGWPPGPISNPGLPALVAAFKPEKSDKLFFLLKPDGSHHFSATFKEHLEAKKKYIDVLYQ</sequence>
<dbReference type="EC" id="4.2.2.29" evidence="7"/>
<dbReference type="GO" id="GO:0005886">
    <property type="term" value="C:plasma membrane"/>
    <property type="evidence" value="ECO:0007669"/>
    <property type="project" value="UniProtKB-UniRule"/>
</dbReference>
<evidence type="ECO:0000256" key="7">
    <source>
        <dbReference type="HAMAP-Rule" id="MF_02065"/>
    </source>
</evidence>
<dbReference type="PANTHER" id="PTHR30518">
    <property type="entry name" value="ENDOLYTIC MUREIN TRANSGLYCOSYLASE"/>
    <property type="match status" value="1"/>
</dbReference>
<keyword evidence="6 7" id="KW-0961">Cell wall biogenesis/degradation</keyword>
<keyword evidence="9" id="KW-1185">Reference proteome</keyword>
<dbReference type="GO" id="GO:0008932">
    <property type="term" value="F:lytic endotransglycosylase activity"/>
    <property type="evidence" value="ECO:0007669"/>
    <property type="project" value="UniProtKB-UniRule"/>
</dbReference>
<proteinExistence type="inferred from homology"/>
<evidence type="ECO:0000313" key="9">
    <source>
        <dbReference type="Proteomes" id="UP000245133"/>
    </source>
</evidence>
<dbReference type="EMBL" id="BFBB01000008">
    <property type="protein sequence ID" value="GBF51426.1"/>
    <property type="molecule type" value="Genomic_DNA"/>
</dbReference>
<feature type="site" description="Important for catalytic activity" evidence="7">
    <location>
        <position position="224"/>
    </location>
</feature>
<comment type="function">
    <text evidence="7">Functions as a peptidoglycan terminase that cleaves nascent peptidoglycan strands endolytically to terminate their elongation.</text>
</comment>
<evidence type="ECO:0000256" key="2">
    <source>
        <dbReference type="ARBA" id="ARBA00022692"/>
    </source>
</evidence>
<evidence type="ECO:0000256" key="3">
    <source>
        <dbReference type="ARBA" id="ARBA00022989"/>
    </source>
</evidence>
<dbReference type="InterPro" id="IPR003770">
    <property type="entry name" value="MLTG-like"/>
</dbReference>